<dbReference type="EMBL" id="BNCH01000007">
    <property type="protein sequence ID" value="GHF04491.1"/>
    <property type="molecule type" value="Genomic_DNA"/>
</dbReference>
<keyword evidence="3 7" id="KW-0227">DNA damage</keyword>
<dbReference type="Pfam" id="PF02565">
    <property type="entry name" value="RecO_C"/>
    <property type="match status" value="1"/>
</dbReference>
<evidence type="ECO:0000256" key="4">
    <source>
        <dbReference type="ARBA" id="ARBA00023172"/>
    </source>
</evidence>
<feature type="domain" description="DNA replication/recombination mediator RecO N-terminal" evidence="8">
    <location>
        <begin position="1"/>
        <end position="75"/>
    </location>
</feature>
<dbReference type="SUPFAM" id="SSF50249">
    <property type="entry name" value="Nucleic acid-binding proteins"/>
    <property type="match status" value="1"/>
</dbReference>
<dbReference type="InterPro" id="IPR022572">
    <property type="entry name" value="DNA_rep/recomb_RecO_N"/>
</dbReference>
<evidence type="ECO:0000313" key="10">
    <source>
        <dbReference type="Proteomes" id="UP000609802"/>
    </source>
</evidence>
<dbReference type="HAMAP" id="MF_00201">
    <property type="entry name" value="RecO"/>
    <property type="match status" value="1"/>
</dbReference>
<dbReference type="NCBIfam" id="TIGR00613">
    <property type="entry name" value="reco"/>
    <property type="match status" value="1"/>
</dbReference>
<evidence type="ECO:0000256" key="7">
    <source>
        <dbReference type="HAMAP-Rule" id="MF_00201"/>
    </source>
</evidence>
<keyword evidence="5 7" id="KW-0234">DNA repair</keyword>
<dbReference type="PANTHER" id="PTHR33991:SF1">
    <property type="entry name" value="DNA REPAIR PROTEIN RECO"/>
    <property type="match status" value="1"/>
</dbReference>
<accession>A0ABQ3JAR8</accession>
<dbReference type="Gene3D" id="1.20.1440.120">
    <property type="entry name" value="Recombination protein O, C-terminal domain"/>
    <property type="match status" value="1"/>
</dbReference>
<dbReference type="InterPro" id="IPR037278">
    <property type="entry name" value="ARFGAP/RecO"/>
</dbReference>
<evidence type="ECO:0000256" key="2">
    <source>
        <dbReference type="ARBA" id="ARBA00021310"/>
    </source>
</evidence>
<protein>
    <recommendedName>
        <fullName evidence="2 7">DNA repair protein RecO</fullName>
    </recommendedName>
    <alternativeName>
        <fullName evidence="6 7">Recombination protein O</fullName>
    </alternativeName>
</protein>
<dbReference type="Proteomes" id="UP000609802">
    <property type="component" value="Unassembled WGS sequence"/>
</dbReference>
<dbReference type="InterPro" id="IPR003717">
    <property type="entry name" value="RecO"/>
</dbReference>
<dbReference type="PANTHER" id="PTHR33991">
    <property type="entry name" value="DNA REPAIR PROTEIN RECO"/>
    <property type="match status" value="1"/>
</dbReference>
<dbReference type="InterPro" id="IPR042242">
    <property type="entry name" value="RecO_C"/>
</dbReference>
<evidence type="ECO:0000256" key="6">
    <source>
        <dbReference type="ARBA" id="ARBA00033409"/>
    </source>
</evidence>
<proteinExistence type="inferred from homology"/>
<dbReference type="Pfam" id="PF11967">
    <property type="entry name" value="RecO_N"/>
    <property type="match status" value="1"/>
</dbReference>
<evidence type="ECO:0000313" key="9">
    <source>
        <dbReference type="EMBL" id="GHF04491.1"/>
    </source>
</evidence>
<comment type="function">
    <text evidence="7">Involved in DNA repair and RecF pathway recombination.</text>
</comment>
<name>A0ABQ3JAR8_9RHOB</name>
<evidence type="ECO:0000256" key="5">
    <source>
        <dbReference type="ARBA" id="ARBA00023204"/>
    </source>
</evidence>
<evidence type="ECO:0000256" key="3">
    <source>
        <dbReference type="ARBA" id="ARBA00022763"/>
    </source>
</evidence>
<keyword evidence="4 7" id="KW-0233">DNA recombination</keyword>
<evidence type="ECO:0000256" key="1">
    <source>
        <dbReference type="ARBA" id="ARBA00007452"/>
    </source>
</evidence>
<sequence>MDWRDQGALLSVRKHGETSVIIDVFTEAHGRHAGVVRGGTSRKIAPILQPGAQLDVAWRARLEEHIGSYTVEPLRSRATVLSDRTALAGLNAITSLLTFSLPEREPHPRLYQRTQAMLDLLGVNEAWPTAYLKWELALLDDLGFGLDLSVCAVTGSMDDLAYVSPKTGRAVSADAAGAWADRLLPLPPELLGVGTGAPMQVLAGLQTTGYFLTNWLAHSLGDKPLPEQRARLIDRLKRDARGE</sequence>
<evidence type="ECO:0000259" key="8">
    <source>
        <dbReference type="Pfam" id="PF11967"/>
    </source>
</evidence>
<dbReference type="Gene3D" id="2.40.50.140">
    <property type="entry name" value="Nucleic acid-binding proteins"/>
    <property type="match status" value="1"/>
</dbReference>
<dbReference type="RefSeq" id="WP_191287096.1">
    <property type="nucleotide sequence ID" value="NZ_BNCH01000007.1"/>
</dbReference>
<comment type="caution">
    <text evidence="9">The sequence shown here is derived from an EMBL/GenBank/DDBJ whole genome shotgun (WGS) entry which is preliminary data.</text>
</comment>
<reference evidence="10" key="1">
    <citation type="journal article" date="2019" name="Int. J. Syst. Evol. Microbiol.">
        <title>The Global Catalogue of Microorganisms (GCM) 10K type strain sequencing project: providing services to taxonomists for standard genome sequencing and annotation.</title>
        <authorList>
            <consortium name="The Broad Institute Genomics Platform"/>
            <consortium name="The Broad Institute Genome Sequencing Center for Infectious Disease"/>
            <person name="Wu L."/>
            <person name="Ma J."/>
        </authorList>
    </citation>
    <scope>NUCLEOTIDE SEQUENCE [LARGE SCALE GENOMIC DNA]</scope>
    <source>
        <strain evidence="10">KCTC 42443</strain>
    </source>
</reference>
<organism evidence="9 10">
    <name type="scientific">Aliiroseovarius zhejiangensis</name>
    <dbReference type="NCBI Taxonomy" id="1632025"/>
    <lineage>
        <taxon>Bacteria</taxon>
        <taxon>Pseudomonadati</taxon>
        <taxon>Pseudomonadota</taxon>
        <taxon>Alphaproteobacteria</taxon>
        <taxon>Rhodobacterales</taxon>
        <taxon>Paracoccaceae</taxon>
        <taxon>Aliiroseovarius</taxon>
    </lineage>
</organism>
<dbReference type="InterPro" id="IPR012340">
    <property type="entry name" value="NA-bd_OB-fold"/>
</dbReference>
<keyword evidence="10" id="KW-1185">Reference proteome</keyword>
<gene>
    <name evidence="7 9" type="primary">recO</name>
    <name evidence="9" type="ORF">GCM10016455_27140</name>
</gene>
<comment type="similarity">
    <text evidence="1 7">Belongs to the RecO family.</text>
</comment>
<dbReference type="SUPFAM" id="SSF57863">
    <property type="entry name" value="ArfGap/RecO-like zinc finger"/>
    <property type="match status" value="1"/>
</dbReference>